<reference evidence="1" key="1">
    <citation type="journal article" date="2022" name="Int. J. Mol. Sci.">
        <title>Draft Genome of Tanacetum Coccineum: Genomic Comparison of Closely Related Tanacetum-Family Plants.</title>
        <authorList>
            <person name="Yamashiro T."/>
            <person name="Shiraishi A."/>
            <person name="Nakayama K."/>
            <person name="Satake H."/>
        </authorList>
    </citation>
    <scope>NUCLEOTIDE SEQUENCE</scope>
</reference>
<evidence type="ECO:0000313" key="2">
    <source>
        <dbReference type="Proteomes" id="UP001151760"/>
    </source>
</evidence>
<accession>A0ABQ5G867</accession>
<dbReference type="SUPFAM" id="SSF54928">
    <property type="entry name" value="RNA-binding domain, RBD"/>
    <property type="match status" value="1"/>
</dbReference>
<protein>
    <submittedName>
        <fullName evidence="1">Alkylated DNA repair protein AlkB homolog 8</fullName>
    </submittedName>
</protein>
<organism evidence="1 2">
    <name type="scientific">Tanacetum coccineum</name>
    <dbReference type="NCBI Taxonomy" id="301880"/>
    <lineage>
        <taxon>Eukaryota</taxon>
        <taxon>Viridiplantae</taxon>
        <taxon>Streptophyta</taxon>
        <taxon>Embryophyta</taxon>
        <taxon>Tracheophyta</taxon>
        <taxon>Spermatophyta</taxon>
        <taxon>Magnoliopsida</taxon>
        <taxon>eudicotyledons</taxon>
        <taxon>Gunneridae</taxon>
        <taxon>Pentapetalae</taxon>
        <taxon>asterids</taxon>
        <taxon>campanulids</taxon>
        <taxon>Asterales</taxon>
        <taxon>Asteraceae</taxon>
        <taxon>Asteroideae</taxon>
        <taxon>Anthemideae</taxon>
        <taxon>Anthemidinae</taxon>
        <taxon>Tanacetum</taxon>
    </lineage>
</organism>
<evidence type="ECO:0000313" key="1">
    <source>
        <dbReference type="EMBL" id="GJT71047.1"/>
    </source>
</evidence>
<keyword evidence="2" id="KW-1185">Reference proteome</keyword>
<proteinExistence type="predicted"/>
<sequence length="148" mass="16470">MDAIGDLHQMDCKKHPRSKTNQVLLYTAGPTGPALNAKCGLAVGLTLDFIASTFSLYRTVKRVYLADERGCRVIVSYDDETTAQTILNALDRKPCSHLGGRSLHVHYSVQRLMSGRGVLASVDVGPWHNLVKRRVQHYGYEFCYNVSS</sequence>
<dbReference type="InterPro" id="IPR012677">
    <property type="entry name" value="Nucleotide-bd_a/b_plait_sf"/>
</dbReference>
<comment type="caution">
    <text evidence="1">The sequence shown here is derived from an EMBL/GenBank/DDBJ whole genome shotgun (WGS) entry which is preliminary data.</text>
</comment>
<gene>
    <name evidence="1" type="ORF">Tco_1030333</name>
</gene>
<dbReference type="EMBL" id="BQNB010018135">
    <property type="protein sequence ID" value="GJT71047.1"/>
    <property type="molecule type" value="Genomic_DNA"/>
</dbReference>
<name>A0ABQ5G867_9ASTR</name>
<reference evidence="1" key="2">
    <citation type="submission" date="2022-01" db="EMBL/GenBank/DDBJ databases">
        <authorList>
            <person name="Yamashiro T."/>
            <person name="Shiraishi A."/>
            <person name="Satake H."/>
            <person name="Nakayama K."/>
        </authorList>
    </citation>
    <scope>NUCLEOTIDE SEQUENCE</scope>
</reference>
<dbReference type="Gene3D" id="3.30.70.330">
    <property type="match status" value="1"/>
</dbReference>
<dbReference type="Proteomes" id="UP001151760">
    <property type="component" value="Unassembled WGS sequence"/>
</dbReference>
<dbReference type="InterPro" id="IPR035979">
    <property type="entry name" value="RBD_domain_sf"/>
</dbReference>